<evidence type="ECO:0000313" key="2">
    <source>
        <dbReference type="WBParaSite" id="Hba_04369"/>
    </source>
</evidence>
<dbReference type="WBParaSite" id="Hba_04369">
    <property type="protein sequence ID" value="Hba_04369"/>
    <property type="gene ID" value="Hba_04369"/>
</dbReference>
<dbReference type="Proteomes" id="UP000095283">
    <property type="component" value="Unplaced"/>
</dbReference>
<name>A0A1I7WHD2_HETBA</name>
<reference evidence="2" key="1">
    <citation type="submission" date="2016-11" db="UniProtKB">
        <authorList>
            <consortium name="WormBaseParasite"/>
        </authorList>
    </citation>
    <scope>IDENTIFICATION</scope>
</reference>
<proteinExistence type="predicted"/>
<sequence>MNSCNAIGPSSIVVSTPRCGRGDTGSIPVLGISLCCCPIKVPDTVNKRSALCILTQRPPLGPHLCEYDICRNSINIFTFQIDNYVKLIGYNISVSKIQMEIGR</sequence>
<accession>A0A1I7WHD2</accession>
<dbReference type="AlphaFoldDB" id="A0A1I7WHD2"/>
<organism evidence="1 2">
    <name type="scientific">Heterorhabditis bacteriophora</name>
    <name type="common">Entomopathogenic nematode worm</name>
    <dbReference type="NCBI Taxonomy" id="37862"/>
    <lineage>
        <taxon>Eukaryota</taxon>
        <taxon>Metazoa</taxon>
        <taxon>Ecdysozoa</taxon>
        <taxon>Nematoda</taxon>
        <taxon>Chromadorea</taxon>
        <taxon>Rhabditida</taxon>
        <taxon>Rhabditina</taxon>
        <taxon>Rhabditomorpha</taxon>
        <taxon>Strongyloidea</taxon>
        <taxon>Heterorhabditidae</taxon>
        <taxon>Heterorhabditis</taxon>
    </lineage>
</organism>
<keyword evidence="1" id="KW-1185">Reference proteome</keyword>
<evidence type="ECO:0000313" key="1">
    <source>
        <dbReference type="Proteomes" id="UP000095283"/>
    </source>
</evidence>
<protein>
    <submittedName>
        <fullName evidence="2">Uncharacterized protein</fullName>
    </submittedName>
</protein>